<dbReference type="InterPro" id="IPR020583">
    <property type="entry name" value="Inositol_monoP_metal-BS"/>
</dbReference>
<dbReference type="InterPro" id="IPR051090">
    <property type="entry name" value="Inositol_monoP_superfamily"/>
</dbReference>
<evidence type="ECO:0000256" key="7">
    <source>
        <dbReference type="ARBA" id="ARBA00022801"/>
    </source>
</evidence>
<evidence type="ECO:0000256" key="11">
    <source>
        <dbReference type="NCBIfam" id="TIGR02067"/>
    </source>
</evidence>
<dbReference type="CDD" id="cd01641">
    <property type="entry name" value="Bacterial_IMPase_like_1"/>
    <property type="match status" value="1"/>
</dbReference>
<dbReference type="InterPro" id="IPR011809">
    <property type="entry name" value="His_9_proposed"/>
</dbReference>
<evidence type="ECO:0000256" key="8">
    <source>
        <dbReference type="ARBA" id="ARBA00022842"/>
    </source>
</evidence>
<gene>
    <name evidence="13" type="ORF">SAMN02982931_00154</name>
</gene>
<feature type="binding site" evidence="12">
    <location>
        <position position="69"/>
    </location>
    <ligand>
        <name>Mg(2+)</name>
        <dbReference type="ChEBI" id="CHEBI:18420"/>
        <label>1</label>
        <note>catalytic</note>
    </ligand>
</feature>
<feature type="binding site" evidence="12">
    <location>
        <position position="212"/>
    </location>
    <ligand>
        <name>Mg(2+)</name>
        <dbReference type="ChEBI" id="CHEBI:18420"/>
        <label>1</label>
        <note>catalytic</note>
    </ligand>
</feature>
<proteinExistence type="inferred from homology"/>
<evidence type="ECO:0000256" key="12">
    <source>
        <dbReference type="PIRSR" id="PIRSR600760-2"/>
    </source>
</evidence>
<dbReference type="PROSITE" id="PS00629">
    <property type="entry name" value="IMP_1"/>
    <property type="match status" value="1"/>
</dbReference>
<keyword evidence="8 12" id="KW-0460">Magnesium</keyword>
<dbReference type="GO" id="GO:0004401">
    <property type="term" value="F:histidinol-phosphatase activity"/>
    <property type="evidence" value="ECO:0007669"/>
    <property type="project" value="UniProtKB-UniRule"/>
</dbReference>
<comment type="catalytic activity">
    <reaction evidence="10">
        <text>L-histidinol phosphate + H2O = L-histidinol + phosphate</text>
        <dbReference type="Rhea" id="RHEA:14465"/>
        <dbReference type="ChEBI" id="CHEBI:15377"/>
        <dbReference type="ChEBI" id="CHEBI:43474"/>
        <dbReference type="ChEBI" id="CHEBI:57699"/>
        <dbReference type="ChEBI" id="CHEBI:57980"/>
        <dbReference type="EC" id="3.1.3.15"/>
    </reaction>
</comment>
<dbReference type="PRINTS" id="PR00377">
    <property type="entry name" value="IMPHPHTASES"/>
</dbReference>
<protein>
    <recommendedName>
        <fullName evidence="4 11">Histidinol-phosphatase</fullName>
        <ecNumber evidence="4 11">3.1.3.15</ecNumber>
    </recommendedName>
</protein>
<evidence type="ECO:0000256" key="5">
    <source>
        <dbReference type="ARBA" id="ARBA00022605"/>
    </source>
</evidence>
<dbReference type="EC" id="3.1.3.15" evidence="4 11"/>
<keyword evidence="7" id="KW-0378">Hydrolase</keyword>
<dbReference type="InterPro" id="IPR000760">
    <property type="entry name" value="Inositol_monophosphatase-like"/>
</dbReference>
<evidence type="ECO:0000256" key="10">
    <source>
        <dbReference type="ARBA" id="ARBA00049158"/>
    </source>
</evidence>
<dbReference type="NCBIfam" id="TIGR02067">
    <property type="entry name" value="his_9_HisN"/>
    <property type="match status" value="1"/>
</dbReference>
<feature type="binding site" evidence="12">
    <location>
        <position position="87"/>
    </location>
    <ligand>
        <name>Mg(2+)</name>
        <dbReference type="ChEBI" id="CHEBI:18420"/>
        <label>1</label>
        <note>catalytic</note>
    </ligand>
</feature>
<dbReference type="Pfam" id="PF00459">
    <property type="entry name" value="Inositol_P"/>
    <property type="match status" value="1"/>
</dbReference>
<dbReference type="GO" id="GO:0046872">
    <property type="term" value="F:metal ion binding"/>
    <property type="evidence" value="ECO:0007669"/>
    <property type="project" value="UniProtKB-KW"/>
</dbReference>
<keyword evidence="14" id="KW-1185">Reference proteome</keyword>
<evidence type="ECO:0000256" key="9">
    <source>
        <dbReference type="ARBA" id="ARBA00023102"/>
    </source>
</evidence>
<comment type="pathway">
    <text evidence="2">Amino-acid biosynthesis; L-histidine biosynthesis; L-histidine from 5-phospho-alpha-D-ribose 1-diphosphate: step 8/9.</text>
</comment>
<dbReference type="Gene3D" id="3.40.190.80">
    <property type="match status" value="1"/>
</dbReference>
<dbReference type="EMBL" id="FMXQ01000001">
    <property type="protein sequence ID" value="SDB03222.1"/>
    <property type="molecule type" value="Genomic_DNA"/>
</dbReference>
<dbReference type="RefSeq" id="WP_090874312.1">
    <property type="nucleotide sequence ID" value="NZ_FMXQ01000001.1"/>
</dbReference>
<dbReference type="PANTHER" id="PTHR43200">
    <property type="entry name" value="PHOSPHATASE"/>
    <property type="match status" value="1"/>
</dbReference>
<evidence type="ECO:0000313" key="13">
    <source>
        <dbReference type="EMBL" id="SDB03222.1"/>
    </source>
</evidence>
<sequence length="260" mass="27521">MDVESLSAFVDRLADTASDSIMPLFRASVSVENKSSGGFDPVTAADREAEAAMRKLIGEAYPDHGIVGEEYGSDRADAEFVWVLDPIDGTRAFITGLPVWGCLIGLLHQGKPVLGMMAQPFTGERYAGDGKRAWYTGPGGARTIATRPCNSLAEAALFTTSPSLFPEADLPDYQRVERAVRLARYGVDCYAYCMVGSGHADIVVEAGLQSYDIVALIPMIEGAGGRVTTWDGGSAASGGRIAATGDPRLHEKVLETLAAA</sequence>
<dbReference type="UniPathway" id="UPA00031">
    <property type="reaction ID" value="UER00013"/>
</dbReference>
<keyword evidence="6 12" id="KW-0479">Metal-binding</keyword>
<accession>A0A1G6A486</accession>
<keyword evidence="5" id="KW-0028">Amino-acid biosynthesis</keyword>
<dbReference type="SUPFAM" id="SSF56655">
    <property type="entry name" value="Carbohydrate phosphatase"/>
    <property type="match status" value="1"/>
</dbReference>
<dbReference type="GO" id="GO:0000105">
    <property type="term" value="P:L-histidine biosynthetic process"/>
    <property type="evidence" value="ECO:0007669"/>
    <property type="project" value="UniProtKB-UniRule"/>
</dbReference>
<dbReference type="PANTHER" id="PTHR43200:SF6">
    <property type="entry name" value="3'(2'),5'-BISPHOSPHATE NUCLEOTIDASE"/>
    <property type="match status" value="1"/>
</dbReference>
<dbReference type="Gene3D" id="3.30.540.10">
    <property type="entry name" value="Fructose-1,6-Bisphosphatase, subunit A, domain 1"/>
    <property type="match status" value="1"/>
</dbReference>
<organism evidence="13 14">
    <name type="scientific">Bauldia litoralis</name>
    <dbReference type="NCBI Taxonomy" id="665467"/>
    <lineage>
        <taxon>Bacteria</taxon>
        <taxon>Pseudomonadati</taxon>
        <taxon>Pseudomonadota</taxon>
        <taxon>Alphaproteobacteria</taxon>
        <taxon>Hyphomicrobiales</taxon>
        <taxon>Kaistiaceae</taxon>
        <taxon>Bauldia</taxon>
    </lineage>
</organism>
<evidence type="ECO:0000256" key="1">
    <source>
        <dbReference type="ARBA" id="ARBA00001946"/>
    </source>
</evidence>
<feature type="binding site" evidence="12">
    <location>
        <position position="85"/>
    </location>
    <ligand>
        <name>Mg(2+)</name>
        <dbReference type="ChEBI" id="CHEBI:18420"/>
        <label>1</label>
        <note>catalytic</note>
    </ligand>
</feature>
<dbReference type="FunFam" id="3.30.540.10:FF:000030">
    <property type="entry name" value="Inositol monophosphatase"/>
    <property type="match status" value="1"/>
</dbReference>
<dbReference type="Proteomes" id="UP000199071">
    <property type="component" value="Unassembled WGS sequence"/>
</dbReference>
<name>A0A1G6A486_9HYPH</name>
<dbReference type="OrthoDB" id="9785695at2"/>
<comment type="similarity">
    <text evidence="3">Belongs to the inositol monophosphatase superfamily.</text>
</comment>
<reference evidence="13 14" key="1">
    <citation type="submission" date="2016-10" db="EMBL/GenBank/DDBJ databases">
        <authorList>
            <person name="de Groot N.N."/>
        </authorList>
    </citation>
    <scope>NUCLEOTIDE SEQUENCE [LARGE SCALE GENOMIC DNA]</scope>
    <source>
        <strain evidence="13 14">ATCC 35022</strain>
    </source>
</reference>
<evidence type="ECO:0000313" key="14">
    <source>
        <dbReference type="Proteomes" id="UP000199071"/>
    </source>
</evidence>
<evidence type="ECO:0000256" key="3">
    <source>
        <dbReference type="ARBA" id="ARBA00009759"/>
    </source>
</evidence>
<comment type="cofactor">
    <cofactor evidence="1 12">
        <name>Mg(2+)</name>
        <dbReference type="ChEBI" id="CHEBI:18420"/>
    </cofactor>
</comment>
<evidence type="ECO:0000256" key="4">
    <source>
        <dbReference type="ARBA" id="ARBA00013085"/>
    </source>
</evidence>
<feature type="binding site" evidence="12">
    <location>
        <position position="88"/>
    </location>
    <ligand>
        <name>Mg(2+)</name>
        <dbReference type="ChEBI" id="CHEBI:18420"/>
        <label>1</label>
        <note>catalytic</note>
    </ligand>
</feature>
<evidence type="ECO:0000256" key="2">
    <source>
        <dbReference type="ARBA" id="ARBA00004970"/>
    </source>
</evidence>
<evidence type="ECO:0000256" key="6">
    <source>
        <dbReference type="ARBA" id="ARBA00022723"/>
    </source>
</evidence>
<dbReference type="AlphaFoldDB" id="A0A1G6A486"/>
<keyword evidence="9" id="KW-0368">Histidine biosynthesis</keyword>
<dbReference type="STRING" id="665467.SAMN02982931_00154"/>